<keyword evidence="4" id="KW-1185">Reference proteome</keyword>
<feature type="region of interest" description="Disordered" evidence="1">
    <location>
        <begin position="181"/>
        <end position="203"/>
    </location>
</feature>
<evidence type="ECO:0000313" key="3">
    <source>
        <dbReference type="EMBL" id="MDQ0315331.1"/>
    </source>
</evidence>
<dbReference type="EMBL" id="JAUSUL010000002">
    <property type="protein sequence ID" value="MDQ0315331.1"/>
    <property type="molecule type" value="Genomic_DNA"/>
</dbReference>
<evidence type="ECO:0008006" key="5">
    <source>
        <dbReference type="Google" id="ProtNLM"/>
    </source>
</evidence>
<comment type="caution">
    <text evidence="3">The sequence shown here is derived from an EMBL/GenBank/DDBJ whole genome shotgun (WGS) entry which is preliminary data.</text>
</comment>
<gene>
    <name evidence="3" type="ORF">J2S73_001788</name>
</gene>
<evidence type="ECO:0000256" key="2">
    <source>
        <dbReference type="SAM" id="SignalP"/>
    </source>
</evidence>
<feature type="signal peptide" evidence="2">
    <location>
        <begin position="1"/>
        <end position="20"/>
    </location>
</feature>
<evidence type="ECO:0000313" key="4">
    <source>
        <dbReference type="Proteomes" id="UP001229244"/>
    </source>
</evidence>
<dbReference type="Proteomes" id="UP001229244">
    <property type="component" value="Unassembled WGS sequence"/>
</dbReference>
<dbReference type="RefSeq" id="WP_306885164.1">
    <property type="nucleotide sequence ID" value="NZ_JAUSUL010000002.1"/>
</dbReference>
<sequence length="339" mass="35192">MRLGLLGAFLAGSMILPAAAADGPPIYRESGDWSGYCLSSGVCAIQTETEQGQLVVFRAPAAEAPAFACYQPVSPDGTGTWLLAVEGATIMASAGLSSPQVAWTDLLQTAPESPLAAYARHLQGNGLTPCANPLQLRSLEASLLAQGRHAQLETGDRDTSERLSLNGFKTLADWLDQRQRRAGTETAVSQRGPAEPVDGPASPVIVSTQALPDDVRSAWSEPTLSCSEIEPEAFSQSDAVAVPLGDSATLYVLPCGQPGNNAPFVAVMNDGAQAATLVEFGQPGDPSVASTTVGRLSWDGLNRALVSVWSTGADCSEITVWPYADGAFGTGETLQSPGC</sequence>
<protein>
    <recommendedName>
        <fullName evidence="5">DUF1176 domain-containing protein</fullName>
    </recommendedName>
</protein>
<evidence type="ECO:0000256" key="1">
    <source>
        <dbReference type="SAM" id="MobiDB-lite"/>
    </source>
</evidence>
<organism evidence="3 4">
    <name type="scientific">Amorphus orientalis</name>
    <dbReference type="NCBI Taxonomy" id="649198"/>
    <lineage>
        <taxon>Bacteria</taxon>
        <taxon>Pseudomonadati</taxon>
        <taxon>Pseudomonadota</taxon>
        <taxon>Alphaproteobacteria</taxon>
        <taxon>Hyphomicrobiales</taxon>
        <taxon>Amorphaceae</taxon>
        <taxon>Amorphus</taxon>
    </lineage>
</organism>
<name>A0AAE3VNM3_9HYPH</name>
<keyword evidence="2" id="KW-0732">Signal</keyword>
<dbReference type="InterPro" id="IPR009560">
    <property type="entry name" value="DUF1176"/>
</dbReference>
<reference evidence="3" key="1">
    <citation type="submission" date="2023-07" db="EMBL/GenBank/DDBJ databases">
        <title>Genomic Encyclopedia of Type Strains, Phase IV (KMG-IV): sequencing the most valuable type-strain genomes for metagenomic binning, comparative biology and taxonomic classification.</title>
        <authorList>
            <person name="Goeker M."/>
        </authorList>
    </citation>
    <scope>NUCLEOTIDE SEQUENCE</scope>
    <source>
        <strain evidence="3">DSM 21202</strain>
    </source>
</reference>
<proteinExistence type="predicted"/>
<dbReference type="AlphaFoldDB" id="A0AAE3VNM3"/>
<accession>A0AAE3VNM3</accession>
<dbReference type="Pfam" id="PF06674">
    <property type="entry name" value="DUF1176"/>
    <property type="match status" value="1"/>
</dbReference>
<feature type="chain" id="PRO_5042114448" description="DUF1176 domain-containing protein" evidence="2">
    <location>
        <begin position="21"/>
        <end position="339"/>
    </location>
</feature>